<comment type="caution">
    <text evidence="8">The sequence shown here is derived from an EMBL/GenBank/DDBJ whole genome shotgun (WGS) entry which is preliminary data.</text>
</comment>
<dbReference type="GO" id="GO:0005886">
    <property type="term" value="C:plasma membrane"/>
    <property type="evidence" value="ECO:0007669"/>
    <property type="project" value="InterPro"/>
</dbReference>
<evidence type="ECO:0000313" key="8">
    <source>
        <dbReference type="EMBL" id="HHI97673.1"/>
    </source>
</evidence>
<dbReference type="PANTHER" id="PTHR41335:SF1">
    <property type="entry name" value="MEMBRANE PROTEIN"/>
    <property type="match status" value="1"/>
</dbReference>
<evidence type="ECO:0000256" key="2">
    <source>
        <dbReference type="ARBA" id="ARBA00022692"/>
    </source>
</evidence>
<dbReference type="AlphaFoldDB" id="A0A7V5P109"/>
<evidence type="ECO:0000256" key="6">
    <source>
        <dbReference type="SAM" id="Phobius"/>
    </source>
</evidence>
<organism evidence="8">
    <name type="scientific">Thermodesulfatator atlanticus</name>
    <dbReference type="NCBI Taxonomy" id="501497"/>
    <lineage>
        <taxon>Bacteria</taxon>
        <taxon>Pseudomonadati</taxon>
        <taxon>Thermodesulfobacteriota</taxon>
        <taxon>Thermodesulfobacteria</taxon>
        <taxon>Thermodesulfobacteriales</taxon>
        <taxon>Thermodesulfatatoraceae</taxon>
        <taxon>Thermodesulfatator</taxon>
    </lineage>
</organism>
<evidence type="ECO:0000256" key="4">
    <source>
        <dbReference type="ARBA" id="ARBA00023136"/>
    </source>
</evidence>
<feature type="domain" description="Lipopolysaccharide assembly protein A" evidence="7">
    <location>
        <begin position="21"/>
        <end position="83"/>
    </location>
</feature>
<evidence type="ECO:0000259" key="7">
    <source>
        <dbReference type="Pfam" id="PF06305"/>
    </source>
</evidence>
<accession>A0A7V5P109</accession>
<dbReference type="EMBL" id="DROK01000220">
    <property type="protein sequence ID" value="HHI97673.1"/>
    <property type="molecule type" value="Genomic_DNA"/>
</dbReference>
<dbReference type="Proteomes" id="UP000886101">
    <property type="component" value="Unassembled WGS sequence"/>
</dbReference>
<keyword evidence="5" id="KW-0175">Coiled coil</keyword>
<evidence type="ECO:0000256" key="5">
    <source>
        <dbReference type="SAM" id="Coils"/>
    </source>
</evidence>
<keyword evidence="3 6" id="KW-1133">Transmembrane helix</keyword>
<gene>
    <name evidence="8" type="ORF">ENJ96_07445</name>
</gene>
<keyword evidence="2 6" id="KW-0812">Transmembrane</keyword>
<proteinExistence type="predicted"/>
<dbReference type="Pfam" id="PF06305">
    <property type="entry name" value="LapA_dom"/>
    <property type="match status" value="1"/>
</dbReference>
<keyword evidence="4 6" id="KW-0472">Membrane</keyword>
<evidence type="ECO:0000256" key="3">
    <source>
        <dbReference type="ARBA" id="ARBA00022989"/>
    </source>
</evidence>
<dbReference type="PANTHER" id="PTHR41335">
    <property type="entry name" value="MEMBRANE PROTEIN-RELATED"/>
    <property type="match status" value="1"/>
</dbReference>
<feature type="coiled-coil region" evidence="5">
    <location>
        <begin position="69"/>
        <end position="96"/>
    </location>
</feature>
<dbReference type="InterPro" id="IPR010445">
    <property type="entry name" value="LapA_dom"/>
</dbReference>
<name>A0A7V5P109_9BACT</name>
<sequence length="98" mass="11151">MELYLILAAILGIFVAIFAIQNAAPVTVKFLLWEFESSLAVLIIIAMLAGMLLVFLLSIPGRIKRRKEIYDRQKKIKELEKKLAECEEKQKQTTGEEA</sequence>
<evidence type="ECO:0000256" key="1">
    <source>
        <dbReference type="ARBA" id="ARBA00022475"/>
    </source>
</evidence>
<reference evidence="8" key="1">
    <citation type="journal article" date="2020" name="mSystems">
        <title>Genome- and Community-Level Interaction Insights into Carbon Utilization and Element Cycling Functions of Hydrothermarchaeota in Hydrothermal Sediment.</title>
        <authorList>
            <person name="Zhou Z."/>
            <person name="Liu Y."/>
            <person name="Xu W."/>
            <person name="Pan J."/>
            <person name="Luo Z.H."/>
            <person name="Li M."/>
        </authorList>
    </citation>
    <scope>NUCLEOTIDE SEQUENCE [LARGE SCALE GENOMIC DNA]</scope>
    <source>
        <strain evidence="8">HyVt-533</strain>
    </source>
</reference>
<feature type="transmembrane region" description="Helical" evidence="6">
    <location>
        <begin position="39"/>
        <end position="59"/>
    </location>
</feature>
<keyword evidence="1" id="KW-1003">Cell membrane</keyword>
<protein>
    <submittedName>
        <fullName evidence="8">LapA family protein</fullName>
    </submittedName>
</protein>